<evidence type="ECO:0000256" key="5">
    <source>
        <dbReference type="ARBA" id="ARBA00022510"/>
    </source>
</evidence>
<dbReference type="PROSITE" id="PS51192">
    <property type="entry name" value="HELICASE_ATP_BIND_1"/>
    <property type="match status" value="1"/>
</dbReference>
<keyword evidence="14" id="KW-1133">Transmembrane helix</keyword>
<sequence length="3424" mass="373116">MGVFSRILESWVSTPQLPLPSYSVGERGRPEPRRPLNGKSYERRPRRVRVRNTQNKPMLAELQVTTLGRVGDLEILDASQVVVGGRLPTYDEIDLVHDLGWSYGAIYLEAMRERGVFFYHHFTADVTCYKPHLPDCLIPLLEEVCFSLEPATWIPEERYAVWDPDEVLWCGMSVSGFPVTHRKGPWASVGAGACSFHPHWWTPAATKKSAEPGSFTVQKISLGPGETIFIHRKPVGFNTPPQRGRGRRGRGGRGGKGRGGVDPPVVQALDNLGLDALTAVPKQIAANVQSINNTVDAGLKQVATAITPGSAEPKSKGDPRNKSKNLGHLVDGTMGLAADVLDRIPVVGPITGGVAKVASGIVRAAEDVVNVPTSAVGLNLFIIVLICCLFPSPASAHFTAKHRCGNATLITNVCNPQTELFWCYKDLCWHALGCVPCRDNKCYHLRYQGVSTAQDSTPVFATAQLSLNTIAAVITSCDILNAGEWCSIVLAFADLARRATIDLHGFSCNCSCYMHDNDYAYIRAEIEVASQAFSVLTGHVWDIVLFLTKVPIAFIALLSFSYPIITVAAIFYLLNGNYIKSSLFLMVLVFAKEGDAWWWNDPMIIQPYSIGDVHMSGHATLVPGPCGITHLNRPCGDRAHLGTFDGVENGTLCNFNYSIISPYVVDAFCINSVTVYAEYGVQNRTMSLVRVRDSCVLWLLRRTSRTGSGGAQIHVANCLHDMRPKACVDANCFCDCGGPLSHDLCGVSHRLNPFCNVTAKEGYPRTVVRRENVSVALWSTTVETYQGVLVPVKCVAHDHLAAKGFLPMPGAPYLTRSLTLEVVPGFAYDTGRVGGGFVTVNSDSTMQLIKPNAITAGLPWLTHALFITVLMILSGAKLVPFVYLCIYSAVIDGALATVVPQHVVVFGATTLAMADDASALSLSFAVAYLLLSLHDEITWFLAFIVKFACGWRTVACLGLVISYLLPNNSVSGFKLCIDVHPEVLYPLADDMGLLVVLIMSSFFLACLGTTPVVMKHKRDLLFVANYLHTRLRLFISSSVLGRGAPRPVKIIRPMVLFLLSLSHPRYYVLASITLSTVLLLCDLSLLFFQQILVKREEVSPLYKLSQTLERCATIADEAARQLAIKQLSQTSKAGIFLYSHLNHVSSHTAQWLKSFCFSVDPIVTSPTRVKIIMDSSQALACGDVVDGLPVSKRLGAFVQVGVGGNNLASDWGLAGPVAVVESGSHSWLKCLAITLTGKQTNIPVGNCWIMGTPLSSFMSTGFAGSVVTTFHGCDGRPIASPRGPLPPLACVPEHDYALYPMLDNGVSMEACNCLDSTCFIVLKDGTIHTGKKTKADNVSFDVAVPVTVVKGSSGGPVVCKLGHLRGIITAVRFKAGVAHSVKIVPVSVLASVDVSAKNVSPELDVSVDAAPQVPRAGLEIRPYFAKTGSGKSTKVPLHYVGQGFNVLVVNPSVATTLSFQNYMKDAYGITPNIHAGSLDLTTGARLTYATYGKLIANAHSYVSKADVIILDECHSMDATTVLGIGAALMLAPNTSVRLILLATATPPSVGYTPHPDIEEIELTGEGLIDFYTKKLDPERYRTGRHLVFCHSKSMCEEICDAFITAGINSVYYYRGEPLGKLTDDPDLVVVATDALMTGYTGNFASVTDCCVATVPYVNVDLHPTIALGLSQVVCTVDKRLQRRGRTGRGTKGTYYYTTKGAPRGGVVPDVSVLEAYDTGIAWANWGADKITTALTAYKACPFTPAITADLQIFQSFYSLLAVHVNAPEVFIAKEHGGNFDLLHGVQAIICKQFGCGAPENKQIWTKMGLVYDENRLPPLIATFEGVKTRSSIVCPLTQALQAALGYAQDRASTTAVLAAGISIASFLILASRMGVIVTKSSLLVTVVGGQITSKGLVRLVPPDDALEECVDLVTAQKIAGDLYNKTVTFVQTTVRPVAAKHLASLSNLVNSQVEAGLAEKIAAWALTNANALTSGACLGLSVGIVARNPVLSSVVSFIAGAISPASMKVKAMLVLMCAGVSSTLAAPEAVNLTLAGGMLGALVGATGLQGILLQLFSSYGSLMSAASLTLKLIEGSSWDIAILADLASLAMNPAASITGVALGVTIHVLTSQNNTAWMNRLLAMNLKSQILPEGFFLESSRMRKAAIDLVNKATLTSIFRQFATWASEFKESAASSDWLFGELITAAVSFIRWIAGYVQYYWGGLGKLKIPGFSCNKGIPFLAFEGTGDIDTICQCGTRLIYRVVDGEVKTPTGESKLCRAYWCKSVPLNAASTLTGSVFINHKAFGDDVDQIIAIGFTGWLKVKRSKNSVTVLAASTLDVTKTALINAIFHTKPSVVNGAQTDGVFYPGAQCPVRDSLLVSDFKLSLPFQFSLTDNAAEDEINLARTLTVAPLINDKGTDVTDKSTSTDKQPALPSDVHIINPTDLYNICLAEASSNNTLGEPSIICRLLTLAKEPLDKVEAVARAFNYWVCSDKLPAFAPCSAPNFDPRDDACWNGFVYFVSINWPLFWQKEYVATSFLTQAVVSILRSQEPWQRHRLMCWVYAIENFPTHEDWKGPTFQQALLDMEKNAEELDPNVLASIQNILNAEETDCYHDIAVNTPPLLILTDVLDSELARQVVVGEPFEGSSEFYLMASVANFMHMATKSISRILMLKTHLRWTEDDDHAIKTLVNYTNIEEIHLALDLFGKAKAFDLKKTLDSYSQAIQCHTSARVRVHPVGTASHWGWRNFSLAIDHFYDLPSRAPFVLAEHSPERIAASGLREEWIDTLMDYHPDVFNYHPSESEDELIKSSEEDEDIDSMPPLEEDSVSYSYLWDKMPQMVRKKTPLLPIANSSVGLMTNRNLICITDPVSVTERMNKVTMFRDPIVIDSFLNAEYNLAKDIASNQEIKMLTPAEAIAKLRSNTARSTITGWTANDYKKKGVLNAYSQAIYDWLLGARDSPPEGWNNCTLMPKEEIFVKKDETRDKAARIIMYPDLECRLVEKIFLQDAVEKIPKAVIGEGYGFQYTPLERANKIVEWWNSKRTPFAFAMDTLTFDAQITPQDIEKEKTIYCSARTRPEHREAIALLHTHLYAGSPILDQKGARIGSRRCRASGVLTTSASNCLTCFIKTRAALKACGLKNVNLMICGDDCIAVAESQGPTADKIMLEALTTKLNSYGLVQDEVIRPSYDLELVTSCSSNISYYTYKKPNGLHSTPQYYVTRDPAIPIARASCETVNRDAVNSWVGNIISNFPCLWVKQILLPHFLAMMIRNNQTTFTCEIRTSKLTMSIFSLPAIIRALHGKHAMKPLTYTTREATRVANVLNMFGMGQLKWWRSKTKWVRSLLLRNGGKWAALARTLLAFSVGEDDSGELNYGVDAAAVVDVYRRGYETSENVVDLGLAENTRAIYVAVGLAVSISVLAFGVFPLCLTMLKSLPAYKPKT</sequence>
<dbReference type="Gene3D" id="3.40.50.300">
    <property type="entry name" value="P-loop containing nucleotide triphosphate hydrolases"/>
    <property type="match status" value="2"/>
</dbReference>
<dbReference type="GO" id="GO:0039694">
    <property type="term" value="P:viral RNA genome replication"/>
    <property type="evidence" value="ECO:0007669"/>
    <property type="project" value="InterPro"/>
</dbReference>
<evidence type="ECO:0000256" key="1">
    <source>
        <dbReference type="ARBA" id="ARBA00004328"/>
    </source>
</evidence>
<dbReference type="GO" id="GO:0017111">
    <property type="term" value="F:ribonucleoside triphosphate phosphatase activity"/>
    <property type="evidence" value="ECO:0007669"/>
    <property type="project" value="InterPro"/>
</dbReference>
<feature type="domain" description="Peptidase C18" evidence="17">
    <location>
        <begin position="1090"/>
        <end position="1214"/>
    </location>
</feature>
<dbReference type="InterPro" id="IPR038170">
    <property type="entry name" value="NS5A_1a_sf"/>
</dbReference>
<name>A0AAU7SSA8_9VIRU</name>
<keyword evidence="3" id="KW-0899">Viral immunoevasion</keyword>
<dbReference type="SMART" id="SM00487">
    <property type="entry name" value="DEXDc"/>
    <property type="match status" value="1"/>
</dbReference>
<feature type="transmembrane region" description="Helical" evidence="14">
    <location>
        <begin position="880"/>
        <end position="899"/>
    </location>
</feature>
<dbReference type="InterPro" id="IPR002166">
    <property type="entry name" value="RNA_pol_HCV"/>
</dbReference>
<dbReference type="InterPro" id="IPR001490">
    <property type="entry name" value="HCV_NS4b"/>
</dbReference>
<organism evidence="19">
    <name type="scientific">Skylavirus sp</name>
    <dbReference type="NCBI Taxonomy" id="3163440"/>
    <lineage>
        <taxon>Viruses</taxon>
        <taxon>Riboviria</taxon>
    </lineage>
</organism>
<dbReference type="Gene3D" id="2.40.10.120">
    <property type="match status" value="1"/>
</dbReference>
<evidence type="ECO:0000256" key="4">
    <source>
        <dbReference type="ARBA" id="ARBA00022506"/>
    </source>
</evidence>
<dbReference type="GO" id="GO:0000166">
    <property type="term" value="F:nucleotide binding"/>
    <property type="evidence" value="ECO:0007669"/>
    <property type="project" value="UniProtKB-KW"/>
</dbReference>
<proteinExistence type="predicted"/>
<dbReference type="InterPro" id="IPR043128">
    <property type="entry name" value="Rev_trsase/Diguanyl_cyclase"/>
</dbReference>
<dbReference type="GO" id="GO:0039654">
    <property type="term" value="P:fusion of virus membrane with host endosome membrane"/>
    <property type="evidence" value="ECO:0007669"/>
    <property type="project" value="UniProtKB-KW"/>
</dbReference>
<dbReference type="InterPro" id="IPR002518">
    <property type="entry name" value="HCV_NS2"/>
</dbReference>
<dbReference type="PROSITE" id="PS51822">
    <property type="entry name" value="HV_PV_NS3_PRO"/>
    <property type="match status" value="1"/>
</dbReference>
<keyword evidence="8" id="KW-0548">Nucleotidyltransferase</keyword>
<dbReference type="GO" id="GO:0019028">
    <property type="term" value="C:viral capsid"/>
    <property type="evidence" value="ECO:0007669"/>
    <property type="project" value="UniProtKB-KW"/>
</dbReference>
<feature type="region of interest" description="Disordered" evidence="13">
    <location>
        <begin position="231"/>
        <end position="264"/>
    </location>
</feature>
<dbReference type="Pfam" id="PF01001">
    <property type="entry name" value="HCV_NS4b"/>
    <property type="match status" value="1"/>
</dbReference>
<dbReference type="Gene3D" id="3.30.70.270">
    <property type="match status" value="2"/>
</dbReference>
<dbReference type="GO" id="GO:0019087">
    <property type="term" value="P:symbiont-mediated transformation of host cell"/>
    <property type="evidence" value="ECO:0007669"/>
    <property type="project" value="InterPro"/>
</dbReference>
<dbReference type="InterPro" id="IPR043504">
    <property type="entry name" value="Peptidase_S1_PA_chymotrypsin"/>
</dbReference>
<feature type="domain" description="Peptidase S29" evidence="18">
    <location>
        <begin position="1215"/>
        <end position="1396"/>
    </location>
</feature>
<feature type="transmembrane region" description="Helical" evidence="14">
    <location>
        <begin position="943"/>
        <end position="965"/>
    </location>
</feature>
<dbReference type="GO" id="GO:0004197">
    <property type="term" value="F:cysteine-type endopeptidase activity"/>
    <property type="evidence" value="ECO:0007669"/>
    <property type="project" value="InterPro"/>
</dbReference>
<evidence type="ECO:0000256" key="2">
    <source>
        <dbReference type="ARBA" id="ARBA00004340"/>
    </source>
</evidence>
<dbReference type="InterPro" id="IPR014001">
    <property type="entry name" value="Helicase_ATP-bd"/>
</dbReference>
<evidence type="ECO:0000256" key="7">
    <source>
        <dbReference type="ARBA" id="ARBA00022679"/>
    </source>
</evidence>
<evidence type="ECO:0000259" key="18">
    <source>
        <dbReference type="PROSITE" id="PS51822"/>
    </source>
</evidence>
<accession>A0AAU7SSA8</accession>
<dbReference type="PROSITE" id="PS51693">
    <property type="entry name" value="HCV_NS2_PRO"/>
    <property type="match status" value="1"/>
</dbReference>
<dbReference type="InterPro" id="IPR027417">
    <property type="entry name" value="P-loop_NTPase"/>
</dbReference>
<keyword evidence="6" id="KW-0167">Capsid protein</keyword>
<evidence type="ECO:0000256" key="3">
    <source>
        <dbReference type="ARBA" id="ARBA00022482"/>
    </source>
</evidence>
<feature type="transmembrane region" description="Helical" evidence="14">
    <location>
        <begin position="991"/>
        <end position="1013"/>
    </location>
</feature>
<dbReference type="InterPro" id="IPR009003">
    <property type="entry name" value="Peptidase_S1_PA"/>
</dbReference>
<keyword evidence="4" id="KW-1168">Fusion of virus membrane with host membrane</keyword>
<feature type="transmembrane region" description="Helical" evidence="14">
    <location>
        <begin position="905"/>
        <end position="931"/>
    </location>
</feature>
<evidence type="ECO:0000259" key="16">
    <source>
        <dbReference type="PROSITE" id="PS51192"/>
    </source>
</evidence>
<keyword evidence="14" id="KW-0472">Membrane</keyword>
<dbReference type="Gene3D" id="1.10.820.10">
    <property type="entry name" value="RNA Helicase Chain A , domain 3"/>
    <property type="match status" value="1"/>
</dbReference>
<protein>
    <submittedName>
        <fullName evidence="19">Polyprotein</fullName>
    </submittedName>
</protein>
<feature type="region of interest" description="Disordered" evidence="13">
    <location>
        <begin position="2784"/>
        <end position="2803"/>
    </location>
</feature>
<evidence type="ECO:0000259" key="15">
    <source>
        <dbReference type="PROSITE" id="PS50507"/>
    </source>
</evidence>
<dbReference type="InterPro" id="IPR002521">
    <property type="entry name" value="HCV_Core_C"/>
</dbReference>
<keyword evidence="4" id="KW-1162">Viral penetration into host cytoplasm</keyword>
<evidence type="ECO:0000256" key="13">
    <source>
        <dbReference type="SAM" id="MobiDB-lite"/>
    </source>
</evidence>
<feature type="domain" description="RdRp catalytic" evidence="15">
    <location>
        <begin position="3027"/>
        <end position="3145"/>
    </location>
</feature>
<keyword evidence="14" id="KW-0812">Transmembrane</keyword>
<keyword evidence="11" id="KW-0946">Virion</keyword>
<dbReference type="Pfam" id="PF01542">
    <property type="entry name" value="HCV_core"/>
    <property type="match status" value="1"/>
</dbReference>
<dbReference type="InterPro" id="IPR007094">
    <property type="entry name" value="RNA-dir_pol_PSvirus"/>
</dbReference>
<dbReference type="PROSITE" id="PS50507">
    <property type="entry name" value="RDRP_SSRNA_POS"/>
    <property type="match status" value="1"/>
</dbReference>
<feature type="region of interest" description="Disordered" evidence="13">
    <location>
        <begin position="22"/>
        <end position="43"/>
    </location>
</feature>
<reference evidence="19" key="1">
    <citation type="journal article" date="2024" name="Virus Evol.">
        <title>The diverse liver viromes of Australian geckos and skinks are dominated by hepaciviruses and picornaviruses and reflect host taxonomy and habitat.</title>
        <authorList>
            <person name="Mahar J.E."/>
            <person name="Wille M."/>
            <person name="Harvey E."/>
            <person name="Moritz C.C."/>
            <person name="Holmes E.C."/>
        </authorList>
    </citation>
    <scope>NUCLEOTIDE SEQUENCE</scope>
    <source>
        <strain evidence="19">Gnan-A_DN76271g2</strain>
    </source>
</reference>
<feature type="transmembrane region" description="Helical" evidence="14">
    <location>
        <begin position="3388"/>
        <end position="3414"/>
    </location>
</feature>
<dbReference type="GO" id="GO:0004252">
    <property type="term" value="F:serine-type endopeptidase activity"/>
    <property type="evidence" value="ECO:0007669"/>
    <property type="project" value="InterPro"/>
</dbReference>
<evidence type="ECO:0000256" key="11">
    <source>
        <dbReference type="ARBA" id="ARBA00022844"/>
    </source>
</evidence>
<comment type="subcellular location">
    <subcellularLocation>
        <location evidence="2">Host cell</location>
    </subcellularLocation>
    <subcellularLocation>
        <location evidence="1">Virion</location>
    </subcellularLocation>
</comment>
<keyword evidence="7" id="KW-0808">Transferase</keyword>
<dbReference type="InterPro" id="IPR004109">
    <property type="entry name" value="HepC_NS3_protease"/>
</dbReference>
<evidence type="ECO:0000259" key="17">
    <source>
        <dbReference type="PROSITE" id="PS51693"/>
    </source>
</evidence>
<evidence type="ECO:0000313" key="19">
    <source>
        <dbReference type="EMBL" id="XBU06219.1"/>
    </source>
</evidence>
<feature type="transmembrane region" description="Helical" evidence="14">
    <location>
        <begin position="1066"/>
        <end position="1088"/>
    </location>
</feature>
<evidence type="ECO:0000256" key="6">
    <source>
        <dbReference type="ARBA" id="ARBA00022561"/>
    </source>
</evidence>
<keyword evidence="12" id="KW-0693">Viral RNA replication</keyword>
<dbReference type="SUPFAM" id="SSF50494">
    <property type="entry name" value="Trypsin-like serine proteases"/>
    <property type="match status" value="1"/>
</dbReference>
<dbReference type="GO" id="GO:0003723">
    <property type="term" value="F:RNA binding"/>
    <property type="evidence" value="ECO:0007669"/>
    <property type="project" value="InterPro"/>
</dbReference>
<feature type="compositionally biased region" description="Acidic residues" evidence="13">
    <location>
        <begin position="2794"/>
        <end position="2803"/>
    </location>
</feature>
<keyword evidence="10" id="KW-0378">Hydrolase</keyword>
<evidence type="ECO:0000256" key="14">
    <source>
        <dbReference type="SAM" id="Phobius"/>
    </source>
</evidence>
<dbReference type="GO" id="GO:0006508">
    <property type="term" value="P:proteolysis"/>
    <property type="evidence" value="ECO:0007669"/>
    <property type="project" value="InterPro"/>
</dbReference>
<keyword evidence="3" id="KW-1113">Inhibition of host RLR pathway by virus</keyword>
<reference evidence="19" key="2">
    <citation type="submission" date="2024-03" db="EMBL/GenBank/DDBJ databases">
        <authorList>
            <person name="Mahar J.E."/>
            <person name="Wille M."/>
            <person name="Harvey E."/>
            <person name="Moritz C.C."/>
            <person name="Holmes E.C."/>
        </authorList>
    </citation>
    <scope>NUCLEOTIDE SEQUENCE</scope>
    <source>
        <strain evidence="19">Gnan-A_DN76271g2</strain>
    </source>
</reference>
<dbReference type="Gene3D" id="2.40.10.10">
    <property type="entry name" value="Trypsin-like serine proteases"/>
    <property type="match status" value="1"/>
</dbReference>
<dbReference type="GO" id="GO:0005198">
    <property type="term" value="F:structural molecule activity"/>
    <property type="evidence" value="ECO:0007669"/>
    <property type="project" value="InterPro"/>
</dbReference>
<dbReference type="Pfam" id="PF02907">
    <property type="entry name" value="Peptidase_S29"/>
    <property type="match status" value="1"/>
</dbReference>
<keyword evidence="3" id="KW-0945">Host-virus interaction</keyword>
<dbReference type="GO" id="GO:0003968">
    <property type="term" value="F:RNA-directed RNA polymerase activity"/>
    <property type="evidence" value="ECO:0007669"/>
    <property type="project" value="InterPro"/>
</dbReference>
<keyword evidence="4" id="KW-1160">Virus entry into host cell</keyword>
<keyword evidence="3" id="KW-1090">Inhibition of host innate immune response by virus</keyword>
<dbReference type="SUPFAM" id="SSF56672">
    <property type="entry name" value="DNA/RNA polymerases"/>
    <property type="match status" value="1"/>
</dbReference>
<dbReference type="Pfam" id="PF00998">
    <property type="entry name" value="RdRP_3"/>
    <property type="match status" value="1"/>
</dbReference>
<dbReference type="Pfam" id="PF01538">
    <property type="entry name" value="HCV_NS2"/>
    <property type="match status" value="1"/>
</dbReference>
<dbReference type="SUPFAM" id="SSF52540">
    <property type="entry name" value="P-loop containing nucleoside triphosphate hydrolases"/>
    <property type="match status" value="1"/>
</dbReference>
<evidence type="ECO:0000256" key="12">
    <source>
        <dbReference type="ARBA" id="ARBA00022953"/>
    </source>
</evidence>
<evidence type="ECO:0000256" key="8">
    <source>
        <dbReference type="ARBA" id="ARBA00022695"/>
    </source>
</evidence>
<keyword evidence="9" id="KW-0547">Nucleotide-binding</keyword>
<dbReference type="EMBL" id="PP711174">
    <property type="protein sequence ID" value="XBU06219.1"/>
    <property type="molecule type" value="Genomic_RNA"/>
</dbReference>
<keyword evidence="5" id="KW-1170">Fusion of virus membrane with host endosomal membrane</keyword>
<feature type="domain" description="Helicase ATP-binding" evidence="16">
    <location>
        <begin position="1424"/>
        <end position="1564"/>
    </location>
</feature>
<evidence type="ECO:0000256" key="10">
    <source>
        <dbReference type="ARBA" id="ARBA00022801"/>
    </source>
</evidence>
<dbReference type="GO" id="GO:0043657">
    <property type="term" value="C:host cell"/>
    <property type="evidence" value="ECO:0007669"/>
    <property type="project" value="UniProtKB-SubCell"/>
</dbReference>
<evidence type="ECO:0000256" key="9">
    <source>
        <dbReference type="ARBA" id="ARBA00022741"/>
    </source>
</evidence>
<dbReference type="Gene3D" id="2.20.25.210">
    <property type="entry name" value="Hepatitis C NS5A, domain 1B"/>
    <property type="match status" value="1"/>
</dbReference>
<dbReference type="InterPro" id="IPR043502">
    <property type="entry name" value="DNA/RNA_pol_sf"/>
</dbReference>
<feature type="transmembrane region" description="Helical" evidence="14">
    <location>
        <begin position="552"/>
        <end position="574"/>
    </location>
</feature>
<feature type="compositionally biased region" description="Basic residues" evidence="13">
    <location>
        <begin position="244"/>
        <end position="256"/>
    </location>
</feature>